<dbReference type="CDD" id="cd07990">
    <property type="entry name" value="LPLAT_LCLAT1-like"/>
    <property type="match status" value="1"/>
</dbReference>
<gene>
    <name evidence="6" type="ORF">Zmor_013991</name>
</gene>
<dbReference type="Pfam" id="PF16076">
    <property type="entry name" value="Acyltransf_C"/>
    <property type="match status" value="1"/>
</dbReference>
<dbReference type="SMART" id="SM00563">
    <property type="entry name" value="PlsC"/>
    <property type="match status" value="1"/>
</dbReference>
<dbReference type="GO" id="GO:0003841">
    <property type="term" value="F:1-acylglycerol-3-phosphate O-acyltransferase activity"/>
    <property type="evidence" value="ECO:0007669"/>
    <property type="project" value="TreeGrafter"/>
</dbReference>
<dbReference type="Proteomes" id="UP001168821">
    <property type="component" value="Unassembled WGS sequence"/>
</dbReference>
<dbReference type="PANTHER" id="PTHR10983:SF24">
    <property type="entry name" value="1-ACYLGLYCEROL-3-PHOSPHATE O-ACYLTRANSFERASE 3, ISOFORM E-RELATED"/>
    <property type="match status" value="1"/>
</dbReference>
<dbReference type="SUPFAM" id="SSF69593">
    <property type="entry name" value="Glycerol-3-phosphate (1)-acyltransferase"/>
    <property type="match status" value="1"/>
</dbReference>
<evidence type="ECO:0000256" key="1">
    <source>
        <dbReference type="ARBA" id="ARBA00008655"/>
    </source>
</evidence>
<keyword evidence="4" id="KW-1133">Transmembrane helix</keyword>
<sequence length="386" mass="45318">MDFSKLKQSRLFHLCFAITFFTSGVIVNLVQCLFYLVLRPFNKRLYRKLNWYFCFTIYSQLVFLGDWWSGSRIKFYIDREEFDRYYGKEHAYCVMNHSYEIDWLVGWMICDRIHLLGNCKAYAKKVIQYVPVLGWGWKCAEFVFLERSFEKDKRVISSQITELSEHPDPIWLLLFPEGTRFTPTKHKISLEFARQKNLPELKHHLLPRTKGFIASLPSMKGKIPALLDIEICFDEKETNKPTITDLLFGKPVTAHMYMRRIPLEELPDTEHEQEEFLREMFIRKDKLKDSFLKTGDFFATSGVPRVEPFEIERRINSLINIAVWVVLICCPMVYYLIRLLFSGELLYFSIGASIIGAFYLLLNKTIGMSEIGKGSSYGTNTPKKNA</sequence>
<dbReference type="EMBL" id="JALNTZ010000004">
    <property type="protein sequence ID" value="KAJ3654833.1"/>
    <property type="molecule type" value="Genomic_DNA"/>
</dbReference>
<evidence type="ECO:0000256" key="2">
    <source>
        <dbReference type="ARBA" id="ARBA00022679"/>
    </source>
</evidence>
<feature type="transmembrane region" description="Helical" evidence="4">
    <location>
        <begin position="318"/>
        <end position="339"/>
    </location>
</feature>
<keyword evidence="4" id="KW-0812">Transmembrane</keyword>
<dbReference type="AlphaFoldDB" id="A0AA38MG12"/>
<dbReference type="GO" id="GO:0012505">
    <property type="term" value="C:endomembrane system"/>
    <property type="evidence" value="ECO:0007669"/>
    <property type="project" value="TreeGrafter"/>
</dbReference>
<feature type="domain" description="Phospholipid/glycerol acyltransferase" evidence="5">
    <location>
        <begin position="91"/>
        <end position="213"/>
    </location>
</feature>
<evidence type="ECO:0000313" key="6">
    <source>
        <dbReference type="EMBL" id="KAJ3654833.1"/>
    </source>
</evidence>
<keyword evidence="2" id="KW-0808">Transferase</keyword>
<keyword evidence="3" id="KW-0012">Acyltransferase</keyword>
<feature type="transmembrane region" description="Helical" evidence="4">
    <location>
        <begin position="12"/>
        <end position="37"/>
    </location>
</feature>
<dbReference type="Pfam" id="PF01553">
    <property type="entry name" value="Acyltransferase"/>
    <property type="match status" value="1"/>
</dbReference>
<comment type="similarity">
    <text evidence="1">Belongs to the 1-acyl-sn-glycerol-3-phosphate acyltransferase family.</text>
</comment>
<keyword evidence="7" id="KW-1185">Reference proteome</keyword>
<evidence type="ECO:0000256" key="3">
    <source>
        <dbReference type="ARBA" id="ARBA00023315"/>
    </source>
</evidence>
<name>A0AA38MG12_9CUCU</name>
<evidence type="ECO:0000259" key="5">
    <source>
        <dbReference type="SMART" id="SM00563"/>
    </source>
</evidence>
<accession>A0AA38MG12</accession>
<comment type="caution">
    <text evidence="6">The sequence shown here is derived from an EMBL/GenBank/DDBJ whole genome shotgun (WGS) entry which is preliminary data.</text>
</comment>
<dbReference type="PANTHER" id="PTHR10983">
    <property type="entry name" value="1-ACYLGLYCEROL-3-PHOSPHATE ACYLTRANSFERASE-RELATED"/>
    <property type="match status" value="1"/>
</dbReference>
<keyword evidence="4" id="KW-0472">Membrane</keyword>
<dbReference type="InterPro" id="IPR032098">
    <property type="entry name" value="Acyltransf_C"/>
</dbReference>
<proteinExistence type="inferred from homology"/>
<evidence type="ECO:0000313" key="7">
    <source>
        <dbReference type="Proteomes" id="UP001168821"/>
    </source>
</evidence>
<feature type="transmembrane region" description="Helical" evidence="4">
    <location>
        <begin position="49"/>
        <end position="69"/>
    </location>
</feature>
<protein>
    <recommendedName>
        <fullName evidence="5">Phospholipid/glycerol acyltransferase domain-containing protein</fullName>
    </recommendedName>
</protein>
<dbReference type="InterPro" id="IPR002123">
    <property type="entry name" value="Plipid/glycerol_acylTrfase"/>
</dbReference>
<reference evidence="6" key="1">
    <citation type="journal article" date="2023" name="G3 (Bethesda)">
        <title>Whole genome assemblies of Zophobas morio and Tenebrio molitor.</title>
        <authorList>
            <person name="Kaur S."/>
            <person name="Stinson S.A."/>
            <person name="diCenzo G.C."/>
        </authorList>
    </citation>
    <scope>NUCLEOTIDE SEQUENCE</scope>
    <source>
        <strain evidence="6">QUZm001</strain>
    </source>
</reference>
<feature type="transmembrane region" description="Helical" evidence="4">
    <location>
        <begin position="345"/>
        <end position="362"/>
    </location>
</feature>
<evidence type="ECO:0000256" key="4">
    <source>
        <dbReference type="SAM" id="Phobius"/>
    </source>
</evidence>
<organism evidence="6 7">
    <name type="scientific">Zophobas morio</name>
    <dbReference type="NCBI Taxonomy" id="2755281"/>
    <lineage>
        <taxon>Eukaryota</taxon>
        <taxon>Metazoa</taxon>
        <taxon>Ecdysozoa</taxon>
        <taxon>Arthropoda</taxon>
        <taxon>Hexapoda</taxon>
        <taxon>Insecta</taxon>
        <taxon>Pterygota</taxon>
        <taxon>Neoptera</taxon>
        <taxon>Endopterygota</taxon>
        <taxon>Coleoptera</taxon>
        <taxon>Polyphaga</taxon>
        <taxon>Cucujiformia</taxon>
        <taxon>Tenebrionidae</taxon>
        <taxon>Zophobas</taxon>
    </lineage>
</organism>